<dbReference type="PANTHER" id="PTHR40866:SF1">
    <property type="entry name" value="BED-TYPE DOMAIN-CONTAINING PROTEIN"/>
    <property type="match status" value="1"/>
</dbReference>
<name>A0A8J5I2R1_9STRA</name>
<reference evidence="1" key="1">
    <citation type="submission" date="2021-01" db="EMBL/GenBank/DDBJ databases">
        <title>Phytophthora aleatoria, a newly-described species from Pinus radiata is distinct from Phytophthora cactorum isolates based on comparative genomics.</title>
        <authorList>
            <person name="Mcdougal R."/>
            <person name="Panda P."/>
            <person name="Williams N."/>
            <person name="Studholme D.J."/>
        </authorList>
    </citation>
    <scope>NUCLEOTIDE SEQUENCE</scope>
    <source>
        <strain evidence="1">NZFS 4037</strain>
    </source>
</reference>
<dbReference type="AlphaFoldDB" id="A0A8J5I2R1"/>
<dbReference type="EMBL" id="JAENGY010002873">
    <property type="protein sequence ID" value="KAG6943002.1"/>
    <property type="molecule type" value="Genomic_DNA"/>
</dbReference>
<evidence type="ECO:0000313" key="1">
    <source>
        <dbReference type="EMBL" id="KAG6943002.1"/>
    </source>
</evidence>
<dbReference type="Proteomes" id="UP000709295">
    <property type="component" value="Unassembled WGS sequence"/>
</dbReference>
<feature type="non-terminal residue" evidence="1">
    <location>
        <position position="1"/>
    </location>
</feature>
<keyword evidence="2" id="KW-1185">Reference proteome</keyword>
<proteinExistence type="predicted"/>
<evidence type="ECO:0000313" key="2">
    <source>
        <dbReference type="Proteomes" id="UP000709295"/>
    </source>
</evidence>
<comment type="caution">
    <text evidence="1">The sequence shown here is derived from an EMBL/GenBank/DDBJ whole genome shotgun (WGS) entry which is preliminary data.</text>
</comment>
<sequence length="89" mass="9992">NRYYICSYSETKRKQLPSSGYANLISHPKAKRQAYIEDYEGPHGLLVTAVEKKIAAEMSDTGPFGIMFDGWSCNSAHYAAVFTVFWYGG</sequence>
<accession>A0A8J5I2R1</accession>
<gene>
    <name evidence="1" type="ORF">JG688_00017825</name>
</gene>
<protein>
    <submittedName>
        <fullName evidence="1">Uncharacterized protein</fullName>
    </submittedName>
</protein>
<dbReference type="PANTHER" id="PTHR40866">
    <property type="entry name" value="BED-TYPE DOMAIN-CONTAINING PROTEIN"/>
    <property type="match status" value="1"/>
</dbReference>
<organism evidence="1 2">
    <name type="scientific">Phytophthora aleatoria</name>
    <dbReference type="NCBI Taxonomy" id="2496075"/>
    <lineage>
        <taxon>Eukaryota</taxon>
        <taxon>Sar</taxon>
        <taxon>Stramenopiles</taxon>
        <taxon>Oomycota</taxon>
        <taxon>Peronosporomycetes</taxon>
        <taxon>Peronosporales</taxon>
        <taxon>Peronosporaceae</taxon>
        <taxon>Phytophthora</taxon>
    </lineage>
</organism>